<dbReference type="KEGG" id="sur:STAUR_5958"/>
<dbReference type="STRING" id="378806.STAUR_5958"/>
<dbReference type="AlphaFoldDB" id="E3G0F3"/>
<sequence>MDLPAAAQAAPVEGPAPRSIVLTGKAGESPLLYLAPGTFTFILLDAPILRESVEVEDRARFARVDPSDQGITLALRAPLAPTERLALRFTYREGSPSSTVFLLTGRVGEADIVVNVSRPPQTVEACRAELSVTREHCEAQGKELEALRARSLTVSPAAVALAELVDKEGMKTGNFKESCLDAPGEFRPTRCRALGASAWTVFVFEVSNGGEAPWAPAWAEVTPDSGGVPRRARAVLARRATVLPGEEVSVAVEVEMPVRKPQEWLEAPHALRLCDAAGSRCLSLSRVLL</sequence>
<evidence type="ECO:0008006" key="3">
    <source>
        <dbReference type="Google" id="ProtNLM"/>
    </source>
</evidence>
<dbReference type="EMBL" id="CP002271">
    <property type="protein sequence ID" value="ADO73718.1"/>
    <property type="molecule type" value="Genomic_DNA"/>
</dbReference>
<reference evidence="1 2" key="1">
    <citation type="journal article" date="2011" name="Mol. Biol. Evol.">
        <title>Comparative genomic analysis of fruiting body formation in Myxococcales.</title>
        <authorList>
            <person name="Huntley S."/>
            <person name="Hamann N."/>
            <person name="Wegener-Feldbrugge S."/>
            <person name="Treuner-Lange A."/>
            <person name="Kube M."/>
            <person name="Reinhardt R."/>
            <person name="Klages S."/>
            <person name="Muller R."/>
            <person name="Ronning C.M."/>
            <person name="Nierman W.C."/>
            <person name="Sogaard-Andersen L."/>
        </authorList>
    </citation>
    <scope>NUCLEOTIDE SEQUENCE [LARGE SCALE GENOMIC DNA]</scope>
    <source>
        <strain evidence="1 2">DW4/3-1</strain>
    </source>
</reference>
<dbReference type="Pfam" id="PF09544">
    <property type="entry name" value="DUF2381"/>
    <property type="match status" value="1"/>
</dbReference>
<dbReference type="HOGENOM" id="CLU_962817_0_0_7"/>
<evidence type="ECO:0000313" key="2">
    <source>
        <dbReference type="Proteomes" id="UP000001351"/>
    </source>
</evidence>
<proteinExistence type="predicted"/>
<gene>
    <name evidence="1" type="ordered locus">STAUR_5958</name>
</gene>
<keyword evidence="2" id="KW-1185">Reference proteome</keyword>
<dbReference type="Proteomes" id="UP000001351">
    <property type="component" value="Chromosome"/>
</dbReference>
<dbReference type="InterPro" id="IPR011754">
    <property type="entry name" value="Mxa_paralog_2268"/>
</dbReference>
<name>E3G0F3_STIAD</name>
<dbReference type="NCBIfam" id="TIGR02268">
    <property type="entry name" value="Myxococcus xanthus paralogous family TIGR02268"/>
    <property type="match status" value="1"/>
</dbReference>
<accession>E3G0F3</accession>
<organism evidence="1 2">
    <name type="scientific">Stigmatella aurantiaca (strain DW4/3-1)</name>
    <dbReference type="NCBI Taxonomy" id="378806"/>
    <lineage>
        <taxon>Bacteria</taxon>
        <taxon>Pseudomonadati</taxon>
        <taxon>Myxococcota</taxon>
        <taxon>Myxococcia</taxon>
        <taxon>Myxococcales</taxon>
        <taxon>Cystobacterineae</taxon>
        <taxon>Archangiaceae</taxon>
        <taxon>Stigmatella</taxon>
    </lineage>
</organism>
<protein>
    <recommendedName>
        <fullName evidence="3">Myxococcus xanthus paralogous family TIGR02268</fullName>
    </recommendedName>
</protein>
<evidence type="ECO:0000313" key="1">
    <source>
        <dbReference type="EMBL" id="ADO73718.1"/>
    </source>
</evidence>